<reference evidence="2 3" key="1">
    <citation type="submission" date="2019-04" db="EMBL/GenBank/DDBJ databases">
        <title>Sphingobacterium olei sp. nov., isolated from oil-contaminated soil.</title>
        <authorList>
            <person name="Liu B."/>
        </authorList>
    </citation>
    <scope>NUCLEOTIDE SEQUENCE [LARGE SCALE GENOMIC DNA]</scope>
    <source>
        <strain evidence="2 3">Y3L14</strain>
    </source>
</reference>
<protein>
    <submittedName>
        <fullName evidence="2">VOC family protein</fullName>
    </submittedName>
</protein>
<dbReference type="SUPFAM" id="SSF54593">
    <property type="entry name" value="Glyoxalase/Bleomycin resistance protein/Dihydroxybiphenyl dioxygenase"/>
    <property type="match status" value="2"/>
</dbReference>
<feature type="domain" description="PhnB-like" evidence="1">
    <location>
        <begin position="144"/>
        <end position="262"/>
    </location>
</feature>
<dbReference type="Pfam" id="PF06983">
    <property type="entry name" value="3-dmu-9_3-mt"/>
    <property type="match status" value="2"/>
</dbReference>
<comment type="caution">
    <text evidence="2">The sequence shown here is derived from an EMBL/GenBank/DDBJ whole genome shotgun (WGS) entry which is preliminary data.</text>
</comment>
<dbReference type="Proteomes" id="UP000309872">
    <property type="component" value="Unassembled WGS sequence"/>
</dbReference>
<feature type="domain" description="PhnB-like" evidence="1">
    <location>
        <begin position="23"/>
        <end position="133"/>
    </location>
</feature>
<dbReference type="InterPro" id="IPR028973">
    <property type="entry name" value="PhnB-like"/>
</dbReference>
<name>A0A4U0H5G2_9SPHI</name>
<evidence type="ECO:0000313" key="2">
    <source>
        <dbReference type="EMBL" id="TJY66878.1"/>
    </source>
</evidence>
<dbReference type="EMBL" id="SUKA01000002">
    <property type="protein sequence ID" value="TJY66878.1"/>
    <property type="molecule type" value="Genomic_DNA"/>
</dbReference>
<evidence type="ECO:0000313" key="3">
    <source>
        <dbReference type="Proteomes" id="UP000309872"/>
    </source>
</evidence>
<dbReference type="CDD" id="cd06588">
    <property type="entry name" value="PhnB_like"/>
    <property type="match status" value="2"/>
</dbReference>
<dbReference type="AlphaFoldDB" id="A0A4U0H5G2"/>
<gene>
    <name evidence="2" type="ORF">FAZ19_08205</name>
</gene>
<dbReference type="PANTHER" id="PTHR33990">
    <property type="entry name" value="PROTEIN YJDN-RELATED"/>
    <property type="match status" value="1"/>
</dbReference>
<dbReference type="InterPro" id="IPR029068">
    <property type="entry name" value="Glyas_Bleomycin-R_OHBP_Dase"/>
</dbReference>
<organism evidence="2 3">
    <name type="scientific">Sphingobacterium alkalisoli</name>
    <dbReference type="NCBI Taxonomy" id="1874115"/>
    <lineage>
        <taxon>Bacteria</taxon>
        <taxon>Pseudomonadati</taxon>
        <taxon>Bacteroidota</taxon>
        <taxon>Sphingobacteriia</taxon>
        <taxon>Sphingobacteriales</taxon>
        <taxon>Sphingobacteriaceae</taxon>
        <taxon>Sphingobacterium</taxon>
    </lineage>
</organism>
<sequence length="295" mass="33534">MIYDLIFLAKCYSSFAEKNMKKEIYPALWFDDKAKEALEFYTTLFSGSEILDVTPVVVSANIGGLHFIGINGGPLYLPNPSISFMVVCETIEEVNNLYSKITAAGNVLMPLKSYPFSKRYAWVSDQYGVNWQIYLGNIDQVNHQKIIPTLMFGYSQQGNCQNALSFYQSIFKNFELRAVQRYSEGAIQNQIMHAQFIINDFIFGAMDSAVSQDFTFNEGVSFVIECENQDEIDYYWETFTHDGTESQCGWCKDQFGVSWQIVPKNLNIVLAENPNASAALQQMKKLVISELQNAQ</sequence>
<accession>A0A4U0H5G2</accession>
<proteinExistence type="predicted"/>
<dbReference type="Gene3D" id="3.10.180.10">
    <property type="entry name" value="2,3-Dihydroxybiphenyl 1,2-Dioxygenase, domain 1"/>
    <property type="match status" value="1"/>
</dbReference>
<dbReference type="Gene3D" id="3.30.720.100">
    <property type="match status" value="1"/>
</dbReference>
<evidence type="ECO:0000259" key="1">
    <source>
        <dbReference type="Pfam" id="PF06983"/>
    </source>
</evidence>
<dbReference type="OrthoDB" id="9806473at2"/>
<dbReference type="Gene3D" id="3.30.720.110">
    <property type="match status" value="1"/>
</dbReference>
<keyword evidence="3" id="KW-1185">Reference proteome</keyword>